<feature type="region of interest" description="Disordered" evidence="1">
    <location>
        <begin position="466"/>
        <end position="492"/>
    </location>
</feature>
<sequence length="686" mass="74827">MELNSCSSHDDNTSAAFVRDWRIRKISPVNNKLTNPDTAPIVRRRTVITIGSTTESDGSIYQQEDQTISASEVGETACGRISITVKTIPKTPSIQAIPASPTFSPDLHAEEEWTARDTVPFKSSSVSDPSWIYVPSKPDRSYSSKILQRPQWKDETSSQDVDLTLADNKKMYRTLSNKSSSYKLTEIELGPSVDSRSVNSDGITSQGFESSKITLKPTFKMTFGDETKILRLVDTTGSEKSVRKVEKLQTNSISRSPIGYHEWLKSLDRLEGETYPNQTHSSDDDKKKHRDTKLLKFTDCPLAGSSAGKVNKSSDTTQSVNLVASSPKSILKNVQNESNCEIRQQTVNLIKHQPYKDVAAGIVGEVSPQVFKASLTKPINSLINTKHAQDWTVEKSSSSLVSLAGKSDYTKSSKVIPTKGNQVAAAPKVVEDCPANGLSITMKVDRASTPNSVEIVNKNQINSMRSLSSSGSWKKNSNTQDGTSSPTLSSGMDLSKATELVRQFFNTGNEEDTDSSQSASLVTDKKPVDVTNSGDQTISILHAYQSPAAQSTSSGSPEYQPGSVQDQRYAGHHHRGRSPIKSKIPLRIPRPASSSACSHSGSNSTLTTPSVAYVEKGSYIPTPKNCAFNKAKSATNMLPSRIKPPSTGSAVRTRSVENLRQTSPLSSYVLYSNIMMARDEETSQYQ</sequence>
<dbReference type="EMBL" id="GL732543">
    <property type="protein sequence ID" value="EFX81559.1"/>
    <property type="molecule type" value="Genomic_DNA"/>
</dbReference>
<dbReference type="HOGENOM" id="CLU_401303_0_0_1"/>
<dbReference type="AlphaFoldDB" id="E9GG44"/>
<dbReference type="KEGG" id="dpx:DAPPUDRAFT_102331"/>
<protein>
    <submittedName>
        <fullName evidence="2">Uncharacterized protein</fullName>
    </submittedName>
</protein>
<proteinExistence type="predicted"/>
<dbReference type="InParanoid" id="E9GG44"/>
<feature type="compositionally biased region" description="Polar residues" evidence="1">
    <location>
        <begin position="479"/>
        <end position="492"/>
    </location>
</feature>
<feature type="compositionally biased region" description="Polar residues" evidence="1">
    <location>
        <begin position="547"/>
        <end position="566"/>
    </location>
</feature>
<feature type="compositionally biased region" description="Low complexity" evidence="1">
    <location>
        <begin position="593"/>
        <end position="604"/>
    </location>
</feature>
<feature type="region of interest" description="Disordered" evidence="1">
    <location>
        <begin position="508"/>
        <end position="530"/>
    </location>
</feature>
<accession>E9GG44</accession>
<gene>
    <name evidence="2" type="ORF">DAPPUDRAFT_102331</name>
</gene>
<evidence type="ECO:0000256" key="1">
    <source>
        <dbReference type="SAM" id="MobiDB-lite"/>
    </source>
</evidence>
<keyword evidence="3" id="KW-1185">Reference proteome</keyword>
<feature type="compositionally biased region" description="Low complexity" evidence="1">
    <location>
        <begin position="466"/>
        <end position="478"/>
    </location>
</feature>
<reference evidence="2 3" key="1">
    <citation type="journal article" date="2011" name="Science">
        <title>The ecoresponsive genome of Daphnia pulex.</title>
        <authorList>
            <person name="Colbourne J.K."/>
            <person name="Pfrender M.E."/>
            <person name="Gilbert D."/>
            <person name="Thomas W.K."/>
            <person name="Tucker A."/>
            <person name="Oakley T.H."/>
            <person name="Tokishita S."/>
            <person name="Aerts A."/>
            <person name="Arnold G.J."/>
            <person name="Basu M.K."/>
            <person name="Bauer D.J."/>
            <person name="Caceres C.E."/>
            <person name="Carmel L."/>
            <person name="Casola C."/>
            <person name="Choi J.H."/>
            <person name="Detter J.C."/>
            <person name="Dong Q."/>
            <person name="Dusheyko S."/>
            <person name="Eads B.D."/>
            <person name="Frohlich T."/>
            <person name="Geiler-Samerotte K.A."/>
            <person name="Gerlach D."/>
            <person name="Hatcher P."/>
            <person name="Jogdeo S."/>
            <person name="Krijgsveld J."/>
            <person name="Kriventseva E.V."/>
            <person name="Kultz D."/>
            <person name="Laforsch C."/>
            <person name="Lindquist E."/>
            <person name="Lopez J."/>
            <person name="Manak J.R."/>
            <person name="Muller J."/>
            <person name="Pangilinan J."/>
            <person name="Patwardhan R.P."/>
            <person name="Pitluck S."/>
            <person name="Pritham E.J."/>
            <person name="Rechtsteiner A."/>
            <person name="Rho M."/>
            <person name="Rogozin I.B."/>
            <person name="Sakarya O."/>
            <person name="Salamov A."/>
            <person name="Schaack S."/>
            <person name="Shapiro H."/>
            <person name="Shiga Y."/>
            <person name="Skalitzky C."/>
            <person name="Smith Z."/>
            <person name="Souvorov A."/>
            <person name="Sung W."/>
            <person name="Tang Z."/>
            <person name="Tsuchiya D."/>
            <person name="Tu H."/>
            <person name="Vos H."/>
            <person name="Wang M."/>
            <person name="Wolf Y.I."/>
            <person name="Yamagata H."/>
            <person name="Yamada T."/>
            <person name="Ye Y."/>
            <person name="Shaw J.R."/>
            <person name="Andrews J."/>
            <person name="Crease T.J."/>
            <person name="Tang H."/>
            <person name="Lucas S.M."/>
            <person name="Robertson H.M."/>
            <person name="Bork P."/>
            <person name="Koonin E.V."/>
            <person name="Zdobnov E.M."/>
            <person name="Grigoriev I.V."/>
            <person name="Lynch M."/>
            <person name="Boore J.L."/>
        </authorList>
    </citation>
    <scope>NUCLEOTIDE SEQUENCE [LARGE SCALE GENOMIC DNA]</scope>
</reference>
<dbReference type="Proteomes" id="UP000000305">
    <property type="component" value="Unassembled WGS sequence"/>
</dbReference>
<feature type="region of interest" description="Disordered" evidence="1">
    <location>
        <begin position="547"/>
        <end position="607"/>
    </location>
</feature>
<feature type="compositionally biased region" description="Basic residues" evidence="1">
    <location>
        <begin position="570"/>
        <end position="580"/>
    </location>
</feature>
<dbReference type="OrthoDB" id="6348838at2759"/>
<name>E9GG44_DAPPU</name>
<evidence type="ECO:0000313" key="2">
    <source>
        <dbReference type="EMBL" id="EFX81559.1"/>
    </source>
</evidence>
<organism evidence="2 3">
    <name type="scientific">Daphnia pulex</name>
    <name type="common">Water flea</name>
    <dbReference type="NCBI Taxonomy" id="6669"/>
    <lineage>
        <taxon>Eukaryota</taxon>
        <taxon>Metazoa</taxon>
        <taxon>Ecdysozoa</taxon>
        <taxon>Arthropoda</taxon>
        <taxon>Crustacea</taxon>
        <taxon>Branchiopoda</taxon>
        <taxon>Diplostraca</taxon>
        <taxon>Cladocera</taxon>
        <taxon>Anomopoda</taxon>
        <taxon>Daphniidae</taxon>
        <taxon>Daphnia</taxon>
    </lineage>
</organism>
<evidence type="ECO:0000313" key="3">
    <source>
        <dbReference type="Proteomes" id="UP000000305"/>
    </source>
</evidence>